<gene>
    <name evidence="11" type="ORF">M3P05_01625</name>
</gene>
<evidence type="ECO:0000256" key="4">
    <source>
        <dbReference type="ARBA" id="ARBA00022801"/>
    </source>
</evidence>
<feature type="domain" description="Peptidase M4 C-terminal" evidence="10">
    <location>
        <begin position="373"/>
        <end position="550"/>
    </location>
</feature>
<dbReference type="InterPro" id="IPR001570">
    <property type="entry name" value="Peptidase_M4_C_domain"/>
</dbReference>
<keyword evidence="3" id="KW-0479">Metal-binding</keyword>
<dbReference type="Proteomes" id="UP001203338">
    <property type="component" value="Unassembled WGS sequence"/>
</dbReference>
<dbReference type="EMBL" id="JAMFLX010000002">
    <property type="protein sequence ID" value="MCL6268652.1"/>
    <property type="molecule type" value="Genomic_DNA"/>
</dbReference>
<protein>
    <recommendedName>
        <fullName evidence="8">Neutral metalloproteinase</fullName>
        <ecNumber evidence="8">3.4.24.-</ecNumber>
    </recommendedName>
</protein>
<evidence type="ECO:0000259" key="10">
    <source>
        <dbReference type="Pfam" id="PF02868"/>
    </source>
</evidence>
<evidence type="ECO:0000313" key="12">
    <source>
        <dbReference type="Proteomes" id="UP001203338"/>
    </source>
</evidence>
<feature type="signal peptide" evidence="8">
    <location>
        <begin position="1"/>
        <end position="26"/>
    </location>
</feature>
<evidence type="ECO:0000256" key="6">
    <source>
        <dbReference type="ARBA" id="ARBA00023049"/>
    </source>
</evidence>
<dbReference type="Gene3D" id="3.10.450.40">
    <property type="match status" value="1"/>
</dbReference>
<keyword evidence="12" id="KW-1185">Reference proteome</keyword>
<dbReference type="Gene3D" id="1.10.390.10">
    <property type="entry name" value="Neutral Protease Domain 2"/>
    <property type="match status" value="1"/>
</dbReference>
<sequence length="554" mass="61233">MPTSPNFKWSLAVLASLLLLPLQVLAIDDDLLTGEDISSLEEFVLVDDASGDIEVGQVENALVQTRRFSVDNKRYVRYSQYFKGLEVVGRSVVGHFEGPVDKAGYDKAVFTGKVTRKIRIPVPEEYLSENFRNSIAAFAQDDFAGRAGVKGQVDNIDTQPVVWIDSDEKARVAYRVNFRVQPKDGRQMWPHYMIAAENNEIFQYWDNVQVLYKDQGPGGNGKTGKYVFGQGTIPDMEVTKTNNTCQLGNSNVKVISMNNGWRISSNPSPISYYCDQNTGAPVNGAWSPGNDAYVFTNMVVSMFKGWYQTPVLAWPNGNQKQLLVLVNVGQNYENAFWDGTYLAFGDGGYSYHPLVSVTIVAHELSHAFTSQHSGLFYANQSGAINEAFSDMAAIAAEYYLKQISNTAYQTVIGTSGIDWRIGDRISKGSFAMRSMYDPSAYSSAECESRVAGCDRSWNDVLTASQQISSDKRQSYIVHKGSGVMNRAFVNIVEGLNGDVRAAFALMVRANMLYWTTTTTFSEAACGVKQAAQVDGIDDRMITRSFQQVGVTPGC</sequence>
<name>A0ABT0PB93_9GAMM</name>
<dbReference type="CDD" id="cd09597">
    <property type="entry name" value="M4_TLP"/>
    <property type="match status" value="1"/>
</dbReference>
<dbReference type="PRINTS" id="PR00730">
    <property type="entry name" value="THERMOLYSIN"/>
</dbReference>
<evidence type="ECO:0000256" key="2">
    <source>
        <dbReference type="ARBA" id="ARBA00022670"/>
    </source>
</evidence>
<dbReference type="SUPFAM" id="SSF55486">
    <property type="entry name" value="Metalloproteases ('zincins'), catalytic domain"/>
    <property type="match status" value="1"/>
</dbReference>
<comment type="cofactor">
    <cofactor evidence="8">
        <name>Zn(2+)</name>
        <dbReference type="ChEBI" id="CHEBI:29105"/>
    </cofactor>
</comment>
<dbReference type="RefSeq" id="WP_249697491.1">
    <property type="nucleotide sequence ID" value="NZ_JAMFLX010000002.1"/>
</dbReference>
<reference evidence="11 12" key="1">
    <citation type="submission" date="2022-05" db="EMBL/GenBank/DDBJ databases">
        <authorList>
            <person name="Park J.-S."/>
        </authorList>
    </citation>
    <scope>NUCLEOTIDE SEQUENCE [LARGE SCALE GENOMIC DNA]</scope>
    <source>
        <strain evidence="11 12">2012CJ34-2</strain>
    </source>
</reference>
<keyword evidence="8" id="KW-0964">Secreted</keyword>
<evidence type="ECO:0000256" key="8">
    <source>
        <dbReference type="RuleBase" id="RU366073"/>
    </source>
</evidence>
<feature type="domain" description="Peptidase M4" evidence="9">
    <location>
        <begin position="222"/>
        <end position="370"/>
    </location>
</feature>
<keyword evidence="6 8" id="KW-0482">Metalloprotease</keyword>
<dbReference type="InterPro" id="IPR027268">
    <property type="entry name" value="Peptidase_M4/M1_CTD_sf"/>
</dbReference>
<dbReference type="Pfam" id="PF01447">
    <property type="entry name" value="Peptidase_M4"/>
    <property type="match status" value="1"/>
</dbReference>
<accession>A0ABT0PB93</accession>
<dbReference type="InterPro" id="IPR023612">
    <property type="entry name" value="Peptidase_M4"/>
</dbReference>
<comment type="function">
    <text evidence="8">Extracellular zinc metalloprotease.</text>
</comment>
<keyword evidence="7" id="KW-0865">Zymogen</keyword>
<keyword evidence="2 8" id="KW-0645">Protease</keyword>
<evidence type="ECO:0000256" key="1">
    <source>
        <dbReference type="ARBA" id="ARBA00009388"/>
    </source>
</evidence>
<feature type="chain" id="PRO_5044979137" description="Neutral metalloproteinase" evidence="8">
    <location>
        <begin position="27"/>
        <end position="554"/>
    </location>
</feature>
<dbReference type="InterPro" id="IPR013856">
    <property type="entry name" value="Peptidase_M4_domain"/>
</dbReference>
<evidence type="ECO:0000259" key="9">
    <source>
        <dbReference type="Pfam" id="PF01447"/>
    </source>
</evidence>
<dbReference type="PANTHER" id="PTHR33794">
    <property type="entry name" value="BACILLOLYSIN"/>
    <property type="match status" value="1"/>
</dbReference>
<proteinExistence type="inferred from homology"/>
<comment type="similarity">
    <text evidence="1 8">Belongs to the peptidase M4 family.</text>
</comment>
<comment type="subcellular location">
    <subcellularLocation>
        <location evidence="8">Secreted</location>
    </subcellularLocation>
</comment>
<evidence type="ECO:0000256" key="3">
    <source>
        <dbReference type="ARBA" id="ARBA00022723"/>
    </source>
</evidence>
<keyword evidence="5 8" id="KW-0862">Zinc</keyword>
<dbReference type="Pfam" id="PF02868">
    <property type="entry name" value="Peptidase_M4_C"/>
    <property type="match status" value="1"/>
</dbReference>
<organism evidence="11 12">
    <name type="scientific">Parendozoicomonas callyspongiae</name>
    <dbReference type="NCBI Taxonomy" id="2942213"/>
    <lineage>
        <taxon>Bacteria</taxon>
        <taxon>Pseudomonadati</taxon>
        <taxon>Pseudomonadota</taxon>
        <taxon>Gammaproteobacteria</taxon>
        <taxon>Oceanospirillales</taxon>
        <taxon>Endozoicomonadaceae</taxon>
        <taxon>Parendozoicomonas</taxon>
    </lineage>
</organism>
<keyword evidence="4 8" id="KW-0378">Hydrolase</keyword>
<comment type="caution">
    <text evidence="11">The sequence shown here is derived from an EMBL/GenBank/DDBJ whole genome shotgun (WGS) entry which is preliminary data.</text>
</comment>
<dbReference type="PANTHER" id="PTHR33794:SF1">
    <property type="entry name" value="BACILLOLYSIN"/>
    <property type="match status" value="1"/>
</dbReference>
<evidence type="ECO:0000256" key="7">
    <source>
        <dbReference type="ARBA" id="ARBA00023145"/>
    </source>
</evidence>
<keyword evidence="8" id="KW-0732">Signal</keyword>
<dbReference type="Gene3D" id="3.10.170.10">
    <property type="match status" value="1"/>
</dbReference>
<evidence type="ECO:0000313" key="11">
    <source>
        <dbReference type="EMBL" id="MCL6268652.1"/>
    </source>
</evidence>
<dbReference type="InterPro" id="IPR050728">
    <property type="entry name" value="Zinc_Metalloprotease_M4"/>
</dbReference>
<evidence type="ECO:0000256" key="5">
    <source>
        <dbReference type="ARBA" id="ARBA00022833"/>
    </source>
</evidence>
<dbReference type="EC" id="3.4.24.-" evidence="8"/>